<comment type="caution">
    <text evidence="2">The sequence shown here is derived from an EMBL/GenBank/DDBJ whole genome shotgun (WGS) entry which is preliminary data.</text>
</comment>
<dbReference type="EMBL" id="JBHSIZ010000010">
    <property type="protein sequence ID" value="MFC4956793.1"/>
    <property type="molecule type" value="Genomic_DNA"/>
</dbReference>
<name>A0ABV9UIX1_9ACTN</name>
<dbReference type="Proteomes" id="UP001595834">
    <property type="component" value="Unassembled WGS sequence"/>
</dbReference>
<accession>A0ABV9UIX1</accession>
<reference evidence="3" key="1">
    <citation type="journal article" date="2019" name="Int. J. Syst. Evol. Microbiol.">
        <title>The Global Catalogue of Microorganisms (GCM) 10K type strain sequencing project: providing services to taxonomists for standard genome sequencing and annotation.</title>
        <authorList>
            <consortium name="The Broad Institute Genomics Platform"/>
            <consortium name="The Broad Institute Genome Sequencing Center for Infectious Disease"/>
            <person name="Wu L."/>
            <person name="Ma J."/>
        </authorList>
    </citation>
    <scope>NUCLEOTIDE SEQUENCE [LARGE SCALE GENOMIC DNA]</scope>
    <source>
        <strain evidence="3">CCM 7224</strain>
    </source>
</reference>
<dbReference type="RefSeq" id="WP_344380258.1">
    <property type="nucleotide sequence ID" value="NZ_BAAASQ010000039.1"/>
</dbReference>
<evidence type="ECO:0000313" key="3">
    <source>
        <dbReference type="Proteomes" id="UP001595834"/>
    </source>
</evidence>
<feature type="compositionally biased region" description="Basic and acidic residues" evidence="1">
    <location>
        <begin position="241"/>
        <end position="280"/>
    </location>
</feature>
<sequence length="364" mass="40685">MDVHEACERLERRVRDCSEGADADLSSDAATEELETLCRHIQLNLATPSVEQPLDQVQVAGWAHWYRHLAAAAGSRAKTEELQEALWLLDFVYDYDPVHVPRDARVFLERRAQMGELRLILADESEETHARTVQALLPLIQLLEDELATYVMEDTLAEYVERHEQWAALTSHAMALMGWGNALLMQFLEFSGETETLDKAVSYLQQAVARAAEGAEHDLAASTLARALGKRNALHRALVMEAHDREEGAAGDRTAETAEGDESRGSREDHPTLRTEDLAARGRQLRRAYEHTGDPQRWTGPSSCCGRPLQHPRTMGARRPSSASPCAVSSSDVETGRSSMRPRKPADGPWRGQRDTFANMPWTR</sequence>
<keyword evidence="3" id="KW-1185">Reference proteome</keyword>
<protein>
    <submittedName>
        <fullName evidence="2">Uncharacterized protein</fullName>
    </submittedName>
</protein>
<feature type="region of interest" description="Disordered" evidence="1">
    <location>
        <begin position="241"/>
        <end position="364"/>
    </location>
</feature>
<organism evidence="2 3">
    <name type="scientific">Streptomyces mauvecolor</name>
    <dbReference type="NCBI Taxonomy" id="58345"/>
    <lineage>
        <taxon>Bacteria</taxon>
        <taxon>Bacillati</taxon>
        <taxon>Actinomycetota</taxon>
        <taxon>Actinomycetes</taxon>
        <taxon>Kitasatosporales</taxon>
        <taxon>Streptomycetaceae</taxon>
        <taxon>Streptomyces</taxon>
    </lineage>
</organism>
<proteinExistence type="predicted"/>
<gene>
    <name evidence="2" type="ORF">ACFPFX_10810</name>
</gene>
<evidence type="ECO:0000256" key="1">
    <source>
        <dbReference type="SAM" id="MobiDB-lite"/>
    </source>
</evidence>
<evidence type="ECO:0000313" key="2">
    <source>
        <dbReference type="EMBL" id="MFC4956793.1"/>
    </source>
</evidence>
<feature type="compositionally biased region" description="Low complexity" evidence="1">
    <location>
        <begin position="317"/>
        <end position="331"/>
    </location>
</feature>